<evidence type="ECO:0000313" key="4">
    <source>
        <dbReference type="Proteomes" id="UP000028135"/>
    </source>
</evidence>
<evidence type="ECO:0000256" key="1">
    <source>
        <dbReference type="SAM" id="MobiDB-lite"/>
    </source>
</evidence>
<feature type="region of interest" description="Disordered" evidence="1">
    <location>
        <begin position="1"/>
        <end position="24"/>
    </location>
</feature>
<dbReference type="InterPro" id="IPR011050">
    <property type="entry name" value="Pectin_lyase_fold/virulence"/>
</dbReference>
<dbReference type="Proteomes" id="UP000028135">
    <property type="component" value="Unassembled WGS sequence"/>
</dbReference>
<dbReference type="EMBL" id="JANF02000004">
    <property type="protein sequence ID" value="KER38039.1"/>
    <property type="molecule type" value="Genomic_DNA"/>
</dbReference>
<comment type="caution">
    <text evidence="3">The sequence shown here is derived from an EMBL/GenBank/DDBJ whole genome shotgun (WGS) entry which is preliminary data.</text>
</comment>
<reference evidence="3 4" key="1">
    <citation type="submission" date="2014-05" db="EMBL/GenBank/DDBJ databases">
        <title>Genome Announcement of Sphingobium lucknowense F2.</title>
        <authorList>
            <person name="Lal R."/>
            <person name="Negi V."/>
            <person name="Lata P."/>
            <person name="Sangwan N."/>
            <person name="Gupta S.K."/>
            <person name="Rao D.L.N."/>
            <person name="Das S."/>
        </authorList>
    </citation>
    <scope>NUCLEOTIDE SEQUENCE [LARGE SCALE GENOMIC DNA]</scope>
    <source>
        <strain evidence="3 4">F2</strain>
    </source>
</reference>
<dbReference type="SMART" id="SM00710">
    <property type="entry name" value="PbH1"/>
    <property type="match status" value="4"/>
</dbReference>
<accession>A0A8E0WVB7</accession>
<dbReference type="AlphaFoldDB" id="A0A8E0WVB7"/>
<feature type="domain" description="Right handed beta helix" evidence="2">
    <location>
        <begin position="184"/>
        <end position="355"/>
    </location>
</feature>
<dbReference type="Pfam" id="PF13229">
    <property type="entry name" value="Beta_helix"/>
    <property type="match status" value="1"/>
</dbReference>
<dbReference type="Gene3D" id="2.160.20.10">
    <property type="entry name" value="Single-stranded right-handed beta-helix, Pectin lyase-like"/>
    <property type="match status" value="1"/>
</dbReference>
<dbReference type="SUPFAM" id="SSF51126">
    <property type="entry name" value="Pectin lyase-like"/>
    <property type="match status" value="1"/>
</dbReference>
<protein>
    <submittedName>
        <fullName evidence="3">Xylose ABC transporter</fullName>
    </submittedName>
</protein>
<organism evidence="3 4">
    <name type="scientific">Sphingobium indicum F2</name>
    <dbReference type="NCBI Taxonomy" id="1450518"/>
    <lineage>
        <taxon>Bacteria</taxon>
        <taxon>Pseudomonadati</taxon>
        <taxon>Pseudomonadota</taxon>
        <taxon>Alphaproteobacteria</taxon>
        <taxon>Sphingomonadales</taxon>
        <taxon>Sphingomonadaceae</taxon>
        <taxon>Sphingobium</taxon>
    </lineage>
</organism>
<dbReference type="InterPro" id="IPR039448">
    <property type="entry name" value="Beta_helix"/>
</dbReference>
<dbReference type="InterPro" id="IPR006626">
    <property type="entry name" value="PbH1"/>
</dbReference>
<evidence type="ECO:0000313" key="3">
    <source>
        <dbReference type="EMBL" id="KER38039.1"/>
    </source>
</evidence>
<sequence length="591" mass="63996">MQSAARESFGQGASAAGRGGITGRPNRMHSDIPYLTEILVCLAVAGVLAPVAKRLSLSQSLAESEGRLGRKELLVNMIWLSERLLSPIVLLALLTATGASARVYHVDSVNGHDGNDALLPATAWRSLGRLREARLEPGDQVLLAAGSVWREPLTVARSGRGPAPIVVKPAGVGARPRIEAGGVSEYAVAILNAEYVEISGLEVTNDGLPSGPRFGVLISQQDTGVARNIAVRDMYIHDVRGTNQRKDNGGIVFRALGGKRATRFHNLTIERNIIWRVDRSGIAGISDQVTLDNWFPSEGVVIRDNYLEDIGGDGIVPRGADGALVEHNVVRYAASRAPGYNVAIWQWSTDNTLIQLNEAAFTQGRWDGQGFDSDFNSRGTTIAYNFSHDNEGGFVLICSPGRTGPENIGNQRSVVRANVSRHDGARIIQLSGGISHARIEGNVIHVGSHQDVTMVAATQWQGWPSDVSFTNNLFAIAGKGRYGHEIGRDGPNYIVASGFPHSPAIQFQGNRFLGRHLDPPEDPRGVWQAEYQAAAADWSIPTFDPAHPDGLGEFLVSHRSWMMAMLARELGQPVRLLAPRRSTWMEARPKP</sequence>
<gene>
    <name evidence="3" type="ORF">AL00_01540</name>
</gene>
<proteinExistence type="predicted"/>
<dbReference type="InterPro" id="IPR012334">
    <property type="entry name" value="Pectin_lyas_fold"/>
</dbReference>
<evidence type="ECO:0000259" key="2">
    <source>
        <dbReference type="Pfam" id="PF13229"/>
    </source>
</evidence>
<name>A0A8E0WVB7_9SPHN</name>